<keyword evidence="1" id="KW-0812">Transmembrane</keyword>
<evidence type="ECO:0000313" key="2">
    <source>
        <dbReference type="EMBL" id="OMH40863.1"/>
    </source>
</evidence>
<comment type="caution">
    <text evidence="2">The sequence shown here is derived from an EMBL/GenBank/DDBJ whole genome shotgun (WGS) entry which is preliminary data.</text>
</comment>
<accession>A0A1R1MM84</accession>
<feature type="transmembrane region" description="Helical" evidence="1">
    <location>
        <begin position="210"/>
        <end position="231"/>
    </location>
</feature>
<dbReference type="AlphaFoldDB" id="A0A1R1MM84"/>
<evidence type="ECO:0008006" key="4">
    <source>
        <dbReference type="Google" id="ProtNLM"/>
    </source>
</evidence>
<dbReference type="EMBL" id="MOEN01000007">
    <property type="protein sequence ID" value="OMH40863.1"/>
    <property type="molecule type" value="Genomic_DNA"/>
</dbReference>
<evidence type="ECO:0000256" key="1">
    <source>
        <dbReference type="SAM" id="Phobius"/>
    </source>
</evidence>
<keyword evidence="1" id="KW-1133">Transmembrane helix</keyword>
<proteinExistence type="predicted"/>
<keyword evidence="3" id="KW-1185">Reference proteome</keyword>
<organism evidence="2 3">
    <name type="scientific">Desulfurobacterium indicum</name>
    <dbReference type="NCBI Taxonomy" id="1914305"/>
    <lineage>
        <taxon>Bacteria</taxon>
        <taxon>Pseudomonadati</taxon>
        <taxon>Aquificota</taxon>
        <taxon>Aquificia</taxon>
        <taxon>Desulfurobacteriales</taxon>
        <taxon>Desulfurobacteriaceae</taxon>
        <taxon>Desulfurobacterium</taxon>
    </lineage>
</organism>
<dbReference type="STRING" id="1914305.BLW93_02815"/>
<gene>
    <name evidence="2" type="ORF">BLW93_02815</name>
</gene>
<keyword evidence="1" id="KW-0472">Membrane</keyword>
<evidence type="ECO:0000313" key="3">
    <source>
        <dbReference type="Proteomes" id="UP000187408"/>
    </source>
</evidence>
<protein>
    <recommendedName>
        <fullName evidence="4">GspL periplasmic domain-containing protein</fullName>
    </recommendedName>
</protein>
<name>A0A1R1MM84_9BACT</name>
<dbReference type="RefSeq" id="WP_076712602.1">
    <property type="nucleotide sequence ID" value="NZ_MOEN01000007.1"/>
</dbReference>
<dbReference type="OrthoDB" id="12213at2"/>
<sequence>MIVRVEYPDGYGESFEVNVLKGEIKPYGGDNYDRLFILLPAEKTTFRIKTFPFSDKRKIYKIIEGEIKSNPILSGRDLVFRSLFFPMDKGTAVFTVITGKEDIERIGKQGIDVIDSEVVSLLRIVLLSGKNGDFYYEKENGNIIISVRDGIPISVKVGEKEKIGEPIRLEAMNKKILPLFGSALQIIRNTEVNFLKEESSDTEISLVKSALFLLFSLVVLSGALFAGGVFFKRKIRGVRNKEAELFEKKFPDIPAVDPLTQLKGMLHSASKVEIDTVDVMDEIGKVKNGISVLKFNAGDGRFSVEGEAPDISSVTSFAGRLKKFNAEITETVTLKDKVRFRLEGRY</sequence>
<reference evidence="2 3" key="1">
    <citation type="submission" date="2016-10" db="EMBL/GenBank/DDBJ databases">
        <title>Genome sequence of a sulfur-reducing bacterium Desulfurobacterium indicum K6013.</title>
        <authorList>
            <person name="Cao J."/>
            <person name="Shao Z."/>
            <person name="Alain K."/>
            <person name="Jebbar M."/>
        </authorList>
    </citation>
    <scope>NUCLEOTIDE SEQUENCE [LARGE SCALE GENOMIC DNA]</scope>
    <source>
        <strain evidence="2 3">K6013</strain>
    </source>
</reference>
<dbReference type="Proteomes" id="UP000187408">
    <property type="component" value="Unassembled WGS sequence"/>
</dbReference>